<organism evidence="1 2">
    <name type="scientific">Hyalomma asiaticum</name>
    <name type="common">Tick</name>
    <dbReference type="NCBI Taxonomy" id="266040"/>
    <lineage>
        <taxon>Eukaryota</taxon>
        <taxon>Metazoa</taxon>
        <taxon>Ecdysozoa</taxon>
        <taxon>Arthropoda</taxon>
        <taxon>Chelicerata</taxon>
        <taxon>Arachnida</taxon>
        <taxon>Acari</taxon>
        <taxon>Parasitiformes</taxon>
        <taxon>Ixodida</taxon>
        <taxon>Ixodoidea</taxon>
        <taxon>Ixodidae</taxon>
        <taxon>Hyalomminae</taxon>
        <taxon>Hyalomma</taxon>
    </lineage>
</organism>
<evidence type="ECO:0000313" key="1">
    <source>
        <dbReference type="EMBL" id="KAH6922374.1"/>
    </source>
</evidence>
<protein>
    <submittedName>
        <fullName evidence="1">Uncharacterized protein</fullName>
    </submittedName>
</protein>
<comment type="caution">
    <text evidence="1">The sequence shown here is derived from an EMBL/GenBank/DDBJ whole genome shotgun (WGS) entry which is preliminary data.</text>
</comment>
<evidence type="ECO:0000313" key="2">
    <source>
        <dbReference type="Proteomes" id="UP000821845"/>
    </source>
</evidence>
<name>A0ACB7RPG6_HYAAI</name>
<accession>A0ACB7RPG6</accession>
<dbReference type="EMBL" id="CM023489">
    <property type="protein sequence ID" value="KAH6922374.1"/>
    <property type="molecule type" value="Genomic_DNA"/>
</dbReference>
<keyword evidence="2" id="KW-1185">Reference proteome</keyword>
<reference evidence="1" key="1">
    <citation type="submission" date="2020-05" db="EMBL/GenBank/DDBJ databases">
        <title>Large-scale comparative analyses of tick genomes elucidate their genetic diversity and vector capacities.</title>
        <authorList>
            <person name="Jia N."/>
            <person name="Wang J."/>
            <person name="Shi W."/>
            <person name="Du L."/>
            <person name="Sun Y."/>
            <person name="Zhan W."/>
            <person name="Jiang J."/>
            <person name="Wang Q."/>
            <person name="Zhang B."/>
            <person name="Ji P."/>
            <person name="Sakyi L.B."/>
            <person name="Cui X."/>
            <person name="Yuan T."/>
            <person name="Jiang B."/>
            <person name="Yang W."/>
            <person name="Lam T.T.-Y."/>
            <person name="Chang Q."/>
            <person name="Ding S."/>
            <person name="Wang X."/>
            <person name="Zhu J."/>
            <person name="Ruan X."/>
            <person name="Zhao L."/>
            <person name="Wei J."/>
            <person name="Que T."/>
            <person name="Du C."/>
            <person name="Cheng J."/>
            <person name="Dai P."/>
            <person name="Han X."/>
            <person name="Huang E."/>
            <person name="Gao Y."/>
            <person name="Liu J."/>
            <person name="Shao H."/>
            <person name="Ye R."/>
            <person name="Li L."/>
            <person name="Wei W."/>
            <person name="Wang X."/>
            <person name="Wang C."/>
            <person name="Yang T."/>
            <person name="Huo Q."/>
            <person name="Li W."/>
            <person name="Guo W."/>
            <person name="Chen H."/>
            <person name="Zhou L."/>
            <person name="Ni X."/>
            <person name="Tian J."/>
            <person name="Zhou Y."/>
            <person name="Sheng Y."/>
            <person name="Liu T."/>
            <person name="Pan Y."/>
            <person name="Xia L."/>
            <person name="Li J."/>
            <person name="Zhao F."/>
            <person name="Cao W."/>
        </authorList>
    </citation>
    <scope>NUCLEOTIDE SEQUENCE</scope>
    <source>
        <strain evidence="1">Hyas-2018</strain>
    </source>
</reference>
<dbReference type="Proteomes" id="UP000821845">
    <property type="component" value="Chromosome 9"/>
</dbReference>
<proteinExistence type="predicted"/>
<sequence>MARSRTHSWTGSQPMPTKRTTPSEVTGPMAVTNQPSLPPKDRNQPSKNQRDEQHPAEPREVSWAKGPPLLSPSSTTPSPTLASVPQTTQNSDVNTLYQLCVEMEVKMRALDARLRREIETACTAIRQEFRDMLNQAVSALKETLNSTVATLHALISSSISTFTY</sequence>
<gene>
    <name evidence="1" type="ORF">HPB50_013414</name>
</gene>